<reference evidence="2 3" key="1">
    <citation type="submission" date="2023-12" db="EMBL/GenBank/DDBJ databases">
        <title>Novel species of the genus Arcicella isolated from rivers.</title>
        <authorList>
            <person name="Lu H."/>
        </authorList>
    </citation>
    <scope>NUCLEOTIDE SEQUENCE [LARGE SCALE GENOMIC DNA]</scope>
    <source>
        <strain evidence="2 3">LMG 21963</strain>
    </source>
</reference>
<protein>
    <submittedName>
        <fullName evidence="2">NAD(+)--rifampin ADP-ribosyltransferase</fullName>
    </submittedName>
</protein>
<name>A0ABU5QSI5_9BACT</name>
<organism evidence="2 3">
    <name type="scientific">Arcicella aquatica</name>
    <dbReference type="NCBI Taxonomy" id="217141"/>
    <lineage>
        <taxon>Bacteria</taxon>
        <taxon>Pseudomonadati</taxon>
        <taxon>Bacteroidota</taxon>
        <taxon>Cytophagia</taxon>
        <taxon>Cytophagales</taxon>
        <taxon>Flectobacillaceae</taxon>
        <taxon>Arcicella</taxon>
    </lineage>
</organism>
<dbReference type="InterPro" id="IPR021975">
    <property type="entry name" value="Rifampin_Arr"/>
</dbReference>
<comment type="caution">
    <text evidence="2">The sequence shown here is derived from an EMBL/GenBank/DDBJ whole genome shotgun (WGS) entry which is preliminary data.</text>
</comment>
<dbReference type="NCBIfam" id="NF033144">
    <property type="entry name" value="rifampin_ARR"/>
    <property type="match status" value="1"/>
</dbReference>
<dbReference type="EMBL" id="JAYFUL010000038">
    <property type="protein sequence ID" value="MEA5259820.1"/>
    <property type="molecule type" value="Genomic_DNA"/>
</dbReference>
<gene>
    <name evidence="2" type="primary">arr</name>
    <name evidence="2" type="ORF">VB264_18630</name>
</gene>
<accession>A0ABU5QSI5</accession>
<dbReference type="InterPro" id="IPR038611">
    <property type="entry name" value="Arr_sf"/>
</dbReference>
<dbReference type="Pfam" id="PF12120">
    <property type="entry name" value="Arr-ms"/>
    <property type="match status" value="1"/>
</dbReference>
<feature type="domain" description="Rifampin ADP-ribosyltransferase" evidence="1">
    <location>
        <begin position="20"/>
        <end position="118"/>
    </location>
</feature>
<keyword evidence="3" id="KW-1185">Reference proteome</keyword>
<evidence type="ECO:0000313" key="3">
    <source>
        <dbReference type="Proteomes" id="UP001304671"/>
    </source>
</evidence>
<evidence type="ECO:0000259" key="1">
    <source>
        <dbReference type="Pfam" id="PF12120"/>
    </source>
</evidence>
<dbReference type="Gene3D" id="3.20.170.40">
    <property type="entry name" value="Rifampin ADP-ribosyltransferase domain"/>
    <property type="match status" value="1"/>
</dbReference>
<dbReference type="Proteomes" id="UP001304671">
    <property type="component" value="Unassembled WGS sequence"/>
</dbReference>
<sequence>MIESNTSILDKTDVLDNGPFYHGTKADLQVGDLLTAGFRSNYKPEIIMNHIYFTALVNGAGLAATLAKGDGFERVYIVEPMGSFENDPNVTDKKFPGNPTRSYRSQASLKVVGEVTDWVRLTPEDLEQWRERLANIEANPNAVIIN</sequence>
<proteinExistence type="predicted"/>
<dbReference type="RefSeq" id="WP_323251771.1">
    <property type="nucleotide sequence ID" value="NZ_JAYFUL010000038.1"/>
</dbReference>
<evidence type="ECO:0000313" key="2">
    <source>
        <dbReference type="EMBL" id="MEA5259820.1"/>
    </source>
</evidence>